<keyword evidence="2" id="KW-1003">Cell membrane</keyword>
<dbReference type="GO" id="GO:0016763">
    <property type="term" value="F:pentosyltransferase activity"/>
    <property type="evidence" value="ECO:0007669"/>
    <property type="project" value="TreeGrafter"/>
</dbReference>
<evidence type="ECO:0000313" key="10">
    <source>
        <dbReference type="EMBL" id="RPE67430.1"/>
    </source>
</evidence>
<organism evidence="10 11">
    <name type="scientific">Pacificibacter maritimus</name>
    <dbReference type="NCBI Taxonomy" id="762213"/>
    <lineage>
        <taxon>Bacteria</taxon>
        <taxon>Pseudomonadati</taxon>
        <taxon>Pseudomonadota</taxon>
        <taxon>Alphaproteobacteria</taxon>
        <taxon>Rhodobacterales</taxon>
        <taxon>Roseobacteraceae</taxon>
        <taxon>Pacificibacter</taxon>
    </lineage>
</organism>
<evidence type="ECO:0000256" key="3">
    <source>
        <dbReference type="ARBA" id="ARBA00022676"/>
    </source>
</evidence>
<name>A0A3N4V0R0_9RHOB</name>
<dbReference type="OrthoDB" id="9811222at2"/>
<feature type="domain" description="Glycosyltransferase RgtA/B/C/D-like" evidence="9">
    <location>
        <begin position="45"/>
        <end position="212"/>
    </location>
</feature>
<comment type="caution">
    <text evidence="10">The sequence shown here is derived from an EMBL/GenBank/DDBJ whole genome shotgun (WGS) entry which is preliminary data.</text>
</comment>
<evidence type="ECO:0000259" key="9">
    <source>
        <dbReference type="Pfam" id="PF13231"/>
    </source>
</evidence>
<feature type="transmembrane region" description="Helical" evidence="8">
    <location>
        <begin position="66"/>
        <end position="84"/>
    </location>
</feature>
<evidence type="ECO:0000256" key="6">
    <source>
        <dbReference type="ARBA" id="ARBA00022989"/>
    </source>
</evidence>
<feature type="transmembrane region" description="Helical" evidence="8">
    <location>
        <begin position="238"/>
        <end position="258"/>
    </location>
</feature>
<feature type="transmembrane region" description="Helical" evidence="8">
    <location>
        <begin position="96"/>
        <end position="117"/>
    </location>
</feature>
<feature type="transmembrane region" description="Helical" evidence="8">
    <location>
        <begin position="151"/>
        <end position="181"/>
    </location>
</feature>
<evidence type="ECO:0000313" key="11">
    <source>
        <dbReference type="Proteomes" id="UP000269689"/>
    </source>
</evidence>
<comment type="subcellular location">
    <subcellularLocation>
        <location evidence="1">Cell membrane</location>
        <topology evidence="1">Multi-pass membrane protein</topology>
    </subcellularLocation>
</comment>
<proteinExistence type="predicted"/>
<dbReference type="InterPro" id="IPR050297">
    <property type="entry name" value="LipidA_mod_glycosyltrf_83"/>
</dbReference>
<dbReference type="GO" id="GO:0009103">
    <property type="term" value="P:lipopolysaccharide biosynthetic process"/>
    <property type="evidence" value="ECO:0007669"/>
    <property type="project" value="UniProtKB-ARBA"/>
</dbReference>
<sequence length="484" mass="52406">MLFSTRYIALGFLILHLSLAAALPLIDDEAYYTLWARWPAAGYYDHPPMIAYFIHLGAQIFGENSFGIRIIGLLGIACSSLLVGDTAQRLGLGQRHAALAVMLFNIGFLPLAIGSFATPDSPSTLFWIAGLWAAIAAVQSQAAPAKTCLTWWLAAGLLIGLGGASKFTNVFLGFGLLGWLVSTREGRAWLRRPYPYFAVCAAILPLIPYVNWNIQNDWLGFERQGSRLNAGGFDFGDFTGYIAALLILPTPLVGWFALRGVGIGKAPQMSLLLWSLAPVLVYFAFHATHDTVQANWLTPIQGAIAILASVALASLTHQRFWTRITVVSGTGLSVILLGALLNPWVPLSTDDTPPNQGRGWKAAQVEIQNLIDDTGAQWIATTDYARTGMLAYQFPSLPVYALTDPQRYGFRPAFDPALCDAPAVLIEKADGNSSKSTQLQTPSAIAEQMFETSRPLQLVQRAQGDKTLMLYQATAAQGLVALGC</sequence>
<reference evidence="10 11" key="1">
    <citation type="submission" date="2018-11" db="EMBL/GenBank/DDBJ databases">
        <title>Genomic Encyclopedia of Type Strains, Phase IV (KMG-IV): sequencing the most valuable type-strain genomes for metagenomic binning, comparative biology and taxonomic classification.</title>
        <authorList>
            <person name="Goeker M."/>
        </authorList>
    </citation>
    <scope>NUCLEOTIDE SEQUENCE [LARGE SCALE GENOMIC DNA]</scope>
    <source>
        <strain evidence="10 11">DSM 104731</strain>
    </source>
</reference>
<feature type="transmembrane region" description="Helical" evidence="8">
    <location>
        <begin position="294"/>
        <end position="312"/>
    </location>
</feature>
<feature type="transmembrane region" description="Helical" evidence="8">
    <location>
        <begin position="324"/>
        <end position="345"/>
    </location>
</feature>
<keyword evidence="7 8" id="KW-0472">Membrane</keyword>
<keyword evidence="5 8" id="KW-0812">Transmembrane</keyword>
<dbReference type="GO" id="GO:0005886">
    <property type="term" value="C:plasma membrane"/>
    <property type="evidence" value="ECO:0007669"/>
    <property type="project" value="UniProtKB-SubCell"/>
</dbReference>
<dbReference type="AlphaFoldDB" id="A0A3N4V0R0"/>
<evidence type="ECO:0000256" key="2">
    <source>
        <dbReference type="ARBA" id="ARBA00022475"/>
    </source>
</evidence>
<dbReference type="PANTHER" id="PTHR33908">
    <property type="entry name" value="MANNOSYLTRANSFERASE YKCB-RELATED"/>
    <property type="match status" value="1"/>
</dbReference>
<dbReference type="InterPro" id="IPR038731">
    <property type="entry name" value="RgtA/B/C-like"/>
</dbReference>
<evidence type="ECO:0000256" key="8">
    <source>
        <dbReference type="SAM" id="Phobius"/>
    </source>
</evidence>
<keyword evidence="11" id="KW-1185">Reference proteome</keyword>
<feature type="transmembrane region" description="Helical" evidence="8">
    <location>
        <begin position="270"/>
        <end position="288"/>
    </location>
</feature>
<evidence type="ECO:0000256" key="7">
    <source>
        <dbReference type="ARBA" id="ARBA00023136"/>
    </source>
</evidence>
<feature type="transmembrane region" description="Helical" evidence="8">
    <location>
        <begin position="193"/>
        <end position="212"/>
    </location>
</feature>
<keyword evidence="3 10" id="KW-0328">Glycosyltransferase</keyword>
<dbReference type="PANTHER" id="PTHR33908:SF11">
    <property type="entry name" value="MEMBRANE PROTEIN"/>
    <property type="match status" value="1"/>
</dbReference>
<evidence type="ECO:0000256" key="1">
    <source>
        <dbReference type="ARBA" id="ARBA00004651"/>
    </source>
</evidence>
<evidence type="ECO:0000256" key="5">
    <source>
        <dbReference type="ARBA" id="ARBA00022692"/>
    </source>
</evidence>
<keyword evidence="6 8" id="KW-1133">Transmembrane helix</keyword>
<keyword evidence="4 10" id="KW-0808">Transferase</keyword>
<protein>
    <submittedName>
        <fullName evidence="10">Dolichyl-phosphate-mannose-protein mannosyltransferase</fullName>
    </submittedName>
</protein>
<dbReference type="RefSeq" id="WP_123792871.1">
    <property type="nucleotide sequence ID" value="NZ_RKQK01000002.1"/>
</dbReference>
<dbReference type="Pfam" id="PF13231">
    <property type="entry name" value="PMT_2"/>
    <property type="match status" value="1"/>
</dbReference>
<evidence type="ECO:0000256" key="4">
    <source>
        <dbReference type="ARBA" id="ARBA00022679"/>
    </source>
</evidence>
<gene>
    <name evidence="10" type="ORF">EDD53_1839</name>
</gene>
<dbReference type="EMBL" id="RKQK01000002">
    <property type="protein sequence ID" value="RPE67430.1"/>
    <property type="molecule type" value="Genomic_DNA"/>
</dbReference>
<dbReference type="Proteomes" id="UP000269689">
    <property type="component" value="Unassembled WGS sequence"/>
</dbReference>
<accession>A0A3N4V0R0</accession>